<comment type="caution">
    <text evidence="1">The sequence shown here is derived from an EMBL/GenBank/DDBJ whole genome shotgun (WGS) entry which is preliminary data.</text>
</comment>
<reference evidence="1" key="1">
    <citation type="submission" date="2023-10" db="EMBL/GenBank/DDBJ databases">
        <title>Genome assembly of Pristionchus species.</title>
        <authorList>
            <person name="Yoshida K."/>
            <person name="Sommer R.J."/>
        </authorList>
    </citation>
    <scope>NUCLEOTIDE SEQUENCE</scope>
    <source>
        <strain evidence="1">RS5133</strain>
    </source>
</reference>
<gene>
    <name evidence="1" type="ORF">PFISCL1PPCAC_8652</name>
</gene>
<feature type="non-terminal residue" evidence="1">
    <location>
        <position position="191"/>
    </location>
</feature>
<sequence>MTRQSIDNLSREIINRYDLPSQTLLSLFSSPLASYSRFDCSARRSSKRSASSCSGSSTIFSTSFAFSSISSEKVPEMTRLPVTGSMMLPYLKTTFSMRWETLSEGRCDSCSCRISTVSPRPPIECRSMAQKSKLLAKYFLRYWLNSFICARTIAQGIRSMPIVVIFTTRPSRISLLTLAPMMFVRRVAILY</sequence>
<dbReference type="EMBL" id="BTSY01000003">
    <property type="protein sequence ID" value="GMT17355.1"/>
    <property type="molecule type" value="Genomic_DNA"/>
</dbReference>
<evidence type="ECO:0000313" key="2">
    <source>
        <dbReference type="Proteomes" id="UP001432322"/>
    </source>
</evidence>
<organism evidence="1 2">
    <name type="scientific">Pristionchus fissidentatus</name>
    <dbReference type="NCBI Taxonomy" id="1538716"/>
    <lineage>
        <taxon>Eukaryota</taxon>
        <taxon>Metazoa</taxon>
        <taxon>Ecdysozoa</taxon>
        <taxon>Nematoda</taxon>
        <taxon>Chromadorea</taxon>
        <taxon>Rhabditida</taxon>
        <taxon>Rhabditina</taxon>
        <taxon>Diplogasteromorpha</taxon>
        <taxon>Diplogasteroidea</taxon>
        <taxon>Neodiplogasteridae</taxon>
        <taxon>Pristionchus</taxon>
    </lineage>
</organism>
<dbReference type="Proteomes" id="UP001432322">
    <property type="component" value="Unassembled WGS sequence"/>
</dbReference>
<proteinExistence type="predicted"/>
<protein>
    <submittedName>
        <fullName evidence="1">Uncharacterized protein</fullName>
    </submittedName>
</protein>
<name>A0AAV5VHE0_9BILA</name>
<evidence type="ECO:0000313" key="1">
    <source>
        <dbReference type="EMBL" id="GMT17355.1"/>
    </source>
</evidence>
<accession>A0AAV5VHE0</accession>
<dbReference type="AlphaFoldDB" id="A0AAV5VHE0"/>
<keyword evidence="2" id="KW-1185">Reference proteome</keyword>